<evidence type="ECO:0000256" key="1">
    <source>
        <dbReference type="SAM" id="Phobius"/>
    </source>
</evidence>
<keyword evidence="2" id="KW-0732">Signal</keyword>
<dbReference type="AlphaFoldDB" id="A0AA42BP65"/>
<organism evidence="3 4">
    <name type="scientific">Ectobacillus ponti</name>
    <dbReference type="NCBI Taxonomy" id="2961894"/>
    <lineage>
        <taxon>Bacteria</taxon>
        <taxon>Bacillati</taxon>
        <taxon>Bacillota</taxon>
        <taxon>Bacilli</taxon>
        <taxon>Bacillales</taxon>
        <taxon>Bacillaceae</taxon>
        <taxon>Ectobacillus</taxon>
    </lineage>
</organism>
<accession>A0AA42BP65</accession>
<gene>
    <name evidence="3" type="primary">ypjB</name>
    <name evidence="3" type="ORF">NK662_09485</name>
</gene>
<protein>
    <submittedName>
        <fullName evidence="3">Sporulation protein YpjB</fullName>
    </submittedName>
</protein>
<reference evidence="3" key="1">
    <citation type="submission" date="2022-07" db="EMBL/GenBank/DDBJ databases">
        <authorList>
            <person name="Li W.-J."/>
            <person name="Deng Q.-Q."/>
        </authorList>
    </citation>
    <scope>NUCLEOTIDE SEQUENCE</scope>
    <source>
        <strain evidence="3">SYSU M60031</strain>
    </source>
</reference>
<evidence type="ECO:0000313" key="3">
    <source>
        <dbReference type="EMBL" id="MCP8968770.1"/>
    </source>
</evidence>
<dbReference type="EMBL" id="JANCLT010000004">
    <property type="protein sequence ID" value="MCP8968770.1"/>
    <property type="molecule type" value="Genomic_DNA"/>
</dbReference>
<keyword evidence="1" id="KW-1133">Transmembrane helix</keyword>
<feature type="chain" id="PRO_5041241747" evidence="2">
    <location>
        <begin position="22"/>
        <end position="257"/>
    </location>
</feature>
<keyword evidence="4" id="KW-1185">Reference proteome</keyword>
<dbReference type="InterPro" id="IPR014231">
    <property type="entry name" value="Spore_YpjB"/>
</dbReference>
<name>A0AA42BP65_9BACI</name>
<keyword evidence="1" id="KW-0472">Membrane</keyword>
<proteinExistence type="predicted"/>
<feature type="transmembrane region" description="Helical" evidence="1">
    <location>
        <begin position="218"/>
        <end position="238"/>
    </location>
</feature>
<dbReference type="Pfam" id="PF09577">
    <property type="entry name" value="Spore_YpjB"/>
    <property type="match status" value="1"/>
</dbReference>
<evidence type="ECO:0000313" key="4">
    <source>
        <dbReference type="Proteomes" id="UP001156102"/>
    </source>
</evidence>
<dbReference type="Proteomes" id="UP001156102">
    <property type="component" value="Unassembled WGS sequence"/>
</dbReference>
<evidence type="ECO:0000256" key="2">
    <source>
        <dbReference type="SAM" id="SignalP"/>
    </source>
</evidence>
<dbReference type="NCBIfam" id="TIGR02878">
    <property type="entry name" value="spore_ypjB"/>
    <property type="match status" value="1"/>
</dbReference>
<keyword evidence="1" id="KW-0812">Transmembrane</keyword>
<dbReference type="RefSeq" id="WP_254758686.1">
    <property type="nucleotide sequence ID" value="NZ_JANCLT010000004.1"/>
</dbReference>
<sequence length="257" mass="29718">MKRLILLLIIFLLFMPPRAHAKDWSELDELVDQTIQLVKNKEWNKADEIMRYFPTAFAGSSAGTAPEHVRVISMAYDKAAAAVRNTEASQKVKEDELLSLRLVLDAATSKYQPLWQSRRQQVMEAFAKMEQAAKDGKDDMFQLDLNVFLYEMEIVYPSLVVDLRKEDLQQVNAHLSYLDEYRGTMMKSKDSGRQLRIIRDDLDKMFQNAGKDEAEPSLVWIMITTGGIIIFTLTYVGWRKYKGEQERKKRPLESENG</sequence>
<comment type="caution">
    <text evidence="3">The sequence shown here is derived from an EMBL/GenBank/DDBJ whole genome shotgun (WGS) entry which is preliminary data.</text>
</comment>
<feature type="signal peptide" evidence="2">
    <location>
        <begin position="1"/>
        <end position="21"/>
    </location>
</feature>